<accession>A0AAV6TLB7</accession>
<dbReference type="AlphaFoldDB" id="A0AAV6TLB7"/>
<protein>
    <submittedName>
        <fullName evidence="1">Uncharacterized protein</fullName>
    </submittedName>
</protein>
<reference evidence="1 2" key="1">
    <citation type="journal article" date="2022" name="Nat. Ecol. Evol.">
        <title>A masculinizing supergene underlies an exaggerated male reproductive morph in a spider.</title>
        <authorList>
            <person name="Hendrickx F."/>
            <person name="De Corte Z."/>
            <person name="Sonet G."/>
            <person name="Van Belleghem S.M."/>
            <person name="Kostlbacher S."/>
            <person name="Vangestel C."/>
        </authorList>
    </citation>
    <scope>NUCLEOTIDE SEQUENCE [LARGE SCALE GENOMIC DNA]</scope>
    <source>
        <strain evidence="1">W744_W776</strain>
    </source>
</reference>
<proteinExistence type="predicted"/>
<evidence type="ECO:0000313" key="2">
    <source>
        <dbReference type="Proteomes" id="UP000827092"/>
    </source>
</evidence>
<gene>
    <name evidence="1" type="ORF">JTE90_028199</name>
</gene>
<keyword evidence="2" id="KW-1185">Reference proteome</keyword>
<dbReference type="Proteomes" id="UP000827092">
    <property type="component" value="Unassembled WGS sequence"/>
</dbReference>
<dbReference type="EMBL" id="JAFNEN010002408">
    <property type="protein sequence ID" value="KAG8172755.1"/>
    <property type="molecule type" value="Genomic_DNA"/>
</dbReference>
<organism evidence="1 2">
    <name type="scientific">Oedothorax gibbosus</name>
    <dbReference type="NCBI Taxonomy" id="931172"/>
    <lineage>
        <taxon>Eukaryota</taxon>
        <taxon>Metazoa</taxon>
        <taxon>Ecdysozoa</taxon>
        <taxon>Arthropoda</taxon>
        <taxon>Chelicerata</taxon>
        <taxon>Arachnida</taxon>
        <taxon>Araneae</taxon>
        <taxon>Araneomorphae</taxon>
        <taxon>Entelegynae</taxon>
        <taxon>Araneoidea</taxon>
        <taxon>Linyphiidae</taxon>
        <taxon>Erigoninae</taxon>
        <taxon>Oedothorax</taxon>
    </lineage>
</organism>
<evidence type="ECO:0000313" key="1">
    <source>
        <dbReference type="EMBL" id="KAG8172755.1"/>
    </source>
</evidence>
<sequence>MVTVFSSVDCARLWRGPHHVTGETRVQERCARWRDVVHFGACPGTFCRADLTFCCVAGPEASKAVLFSHDGVLGGTGEGTQSRQPKKWGT</sequence>
<comment type="caution">
    <text evidence="1">The sequence shown here is derived from an EMBL/GenBank/DDBJ whole genome shotgun (WGS) entry which is preliminary data.</text>
</comment>
<name>A0AAV6TLB7_9ARAC</name>